<dbReference type="InterPro" id="IPR003595">
    <property type="entry name" value="Tyr_Pase_cat"/>
</dbReference>
<reference evidence="8" key="1">
    <citation type="submission" date="2017-02" db="UniProtKB">
        <authorList>
            <consortium name="WormBaseParasite"/>
        </authorList>
    </citation>
    <scope>IDENTIFICATION</scope>
</reference>
<keyword evidence="3" id="KW-0378">Hydrolase</keyword>
<dbReference type="AlphaFoldDB" id="A0A0R3WVF7"/>
<organism evidence="8">
    <name type="scientific">Hydatigena taeniaeformis</name>
    <name type="common">Feline tapeworm</name>
    <name type="synonym">Taenia taeniaeformis</name>
    <dbReference type="NCBI Taxonomy" id="6205"/>
    <lineage>
        <taxon>Eukaryota</taxon>
        <taxon>Metazoa</taxon>
        <taxon>Spiralia</taxon>
        <taxon>Lophotrochozoa</taxon>
        <taxon>Platyhelminthes</taxon>
        <taxon>Cestoda</taxon>
        <taxon>Eucestoda</taxon>
        <taxon>Cyclophyllidea</taxon>
        <taxon>Taeniidae</taxon>
        <taxon>Hydatigera</taxon>
    </lineage>
</organism>
<dbReference type="SMART" id="SM00404">
    <property type="entry name" value="PTPc_motif"/>
    <property type="match status" value="1"/>
</dbReference>
<keyword evidence="2" id="KW-0597">Phosphoprotein</keyword>
<dbReference type="GO" id="GO:0005829">
    <property type="term" value="C:cytosol"/>
    <property type="evidence" value="ECO:0007669"/>
    <property type="project" value="TreeGrafter"/>
</dbReference>
<dbReference type="EC" id="3.1.3.48" evidence="1"/>
<evidence type="ECO:0000256" key="2">
    <source>
        <dbReference type="ARBA" id="ARBA00022553"/>
    </source>
</evidence>
<dbReference type="InterPro" id="IPR008356">
    <property type="entry name" value="Tyr_Pase_KIM-con"/>
</dbReference>
<dbReference type="PROSITE" id="PS00383">
    <property type="entry name" value="TYR_PHOSPHATASE_1"/>
    <property type="match status" value="1"/>
</dbReference>
<evidence type="ECO:0000256" key="3">
    <source>
        <dbReference type="ARBA" id="ARBA00022801"/>
    </source>
</evidence>
<evidence type="ECO:0000259" key="7">
    <source>
        <dbReference type="PROSITE" id="PS50056"/>
    </source>
</evidence>
<feature type="active site" description="Phosphocysteine intermediate" evidence="5">
    <location>
        <position position="42"/>
    </location>
</feature>
<dbReference type="STRING" id="6205.A0A0R3WVF7"/>
<feature type="domain" description="Tyrosine specific protein phosphatases" evidence="7">
    <location>
        <begin position="30"/>
        <end position="92"/>
    </location>
</feature>
<dbReference type="Pfam" id="PF00102">
    <property type="entry name" value="Y_phosphatase"/>
    <property type="match status" value="1"/>
</dbReference>
<proteinExistence type="predicted"/>
<name>A0A0R3WVF7_HYDTA</name>
<dbReference type="GO" id="GO:0004725">
    <property type="term" value="F:protein tyrosine phosphatase activity"/>
    <property type="evidence" value="ECO:0007669"/>
    <property type="project" value="UniProtKB-EC"/>
</dbReference>
<protein>
    <recommendedName>
        <fullName evidence="1">protein-tyrosine-phosphatase</fullName>
        <ecNumber evidence="1">3.1.3.48</ecNumber>
    </recommendedName>
</protein>
<dbReference type="GO" id="GO:0019901">
    <property type="term" value="F:protein kinase binding"/>
    <property type="evidence" value="ECO:0007669"/>
    <property type="project" value="TreeGrafter"/>
</dbReference>
<dbReference type="InterPro" id="IPR000242">
    <property type="entry name" value="PTP_cat"/>
</dbReference>
<sequence>LGESETSELTPPGPGYRAYRASDPAPIAASGATSVGPVVVHCSAGVGRTGCFIALCIGCEQLRTEDKVDVLGIVSRLRLDRGGMVENSEQYTFLHAALCMYNAIRNGRELPILPAITNLRNQFTGPLR</sequence>
<dbReference type="GO" id="GO:0030054">
    <property type="term" value="C:cell junction"/>
    <property type="evidence" value="ECO:0007669"/>
    <property type="project" value="TreeGrafter"/>
</dbReference>
<keyword evidence="4" id="KW-0904">Protein phosphatase</keyword>
<dbReference type="PROSITE" id="PS50055">
    <property type="entry name" value="TYR_PHOSPHATASE_PTP"/>
    <property type="match status" value="1"/>
</dbReference>
<dbReference type="PANTHER" id="PTHR46198:SF4">
    <property type="entry name" value="PROTEIN-TYROSINE-PHOSPHATASE"/>
    <property type="match status" value="1"/>
</dbReference>
<evidence type="ECO:0000256" key="5">
    <source>
        <dbReference type="PIRSR" id="PIRSR608356-50"/>
    </source>
</evidence>
<dbReference type="PANTHER" id="PTHR46198">
    <property type="entry name" value="PROTEIN-TYROSINE-PHOSPHATASE"/>
    <property type="match status" value="1"/>
</dbReference>
<evidence type="ECO:0000259" key="6">
    <source>
        <dbReference type="PROSITE" id="PS50055"/>
    </source>
</evidence>
<feature type="domain" description="Tyrosine-protein phosphatase" evidence="6">
    <location>
        <begin position="37"/>
        <end position="101"/>
    </location>
</feature>
<dbReference type="InterPro" id="IPR016130">
    <property type="entry name" value="Tyr_Pase_AS"/>
</dbReference>
<accession>A0A0R3WVF7</accession>
<dbReference type="GO" id="GO:0005886">
    <property type="term" value="C:plasma membrane"/>
    <property type="evidence" value="ECO:0007669"/>
    <property type="project" value="TreeGrafter"/>
</dbReference>
<dbReference type="GO" id="GO:0007165">
    <property type="term" value="P:signal transduction"/>
    <property type="evidence" value="ECO:0007669"/>
    <property type="project" value="TreeGrafter"/>
</dbReference>
<evidence type="ECO:0000256" key="4">
    <source>
        <dbReference type="ARBA" id="ARBA00022912"/>
    </source>
</evidence>
<dbReference type="InterPro" id="IPR000387">
    <property type="entry name" value="Tyr_Pase_dom"/>
</dbReference>
<dbReference type="PRINTS" id="PR00700">
    <property type="entry name" value="PRTYPHPHTASE"/>
</dbReference>
<dbReference type="SUPFAM" id="SSF52799">
    <property type="entry name" value="(Phosphotyrosine protein) phosphatases II"/>
    <property type="match status" value="1"/>
</dbReference>
<evidence type="ECO:0000256" key="1">
    <source>
        <dbReference type="ARBA" id="ARBA00013064"/>
    </source>
</evidence>
<dbReference type="WBParaSite" id="TTAC_0000474701-mRNA-1">
    <property type="protein sequence ID" value="TTAC_0000474701-mRNA-1"/>
    <property type="gene ID" value="TTAC_0000474701"/>
</dbReference>
<dbReference type="Gene3D" id="3.90.190.10">
    <property type="entry name" value="Protein tyrosine phosphatase superfamily"/>
    <property type="match status" value="1"/>
</dbReference>
<dbReference type="PROSITE" id="PS50056">
    <property type="entry name" value="TYR_PHOSPHATASE_2"/>
    <property type="match status" value="1"/>
</dbReference>
<dbReference type="InterPro" id="IPR029021">
    <property type="entry name" value="Prot-tyrosine_phosphatase-like"/>
</dbReference>
<evidence type="ECO:0000313" key="8">
    <source>
        <dbReference type="WBParaSite" id="TTAC_0000474701-mRNA-1"/>
    </source>
</evidence>